<organism evidence="1 2">
    <name type="scientific">Persea americana</name>
    <name type="common">Avocado</name>
    <dbReference type="NCBI Taxonomy" id="3435"/>
    <lineage>
        <taxon>Eukaryota</taxon>
        <taxon>Viridiplantae</taxon>
        <taxon>Streptophyta</taxon>
        <taxon>Embryophyta</taxon>
        <taxon>Tracheophyta</taxon>
        <taxon>Spermatophyta</taxon>
        <taxon>Magnoliopsida</taxon>
        <taxon>Magnoliidae</taxon>
        <taxon>Laurales</taxon>
        <taxon>Lauraceae</taxon>
        <taxon>Persea</taxon>
    </lineage>
</organism>
<evidence type="ECO:0000313" key="1">
    <source>
        <dbReference type="EMBL" id="KAJ8650187.1"/>
    </source>
</evidence>
<dbReference type="EMBL" id="CM056809">
    <property type="protein sequence ID" value="KAJ8650187.1"/>
    <property type="molecule type" value="Genomic_DNA"/>
</dbReference>
<name>A0ACC2MWK5_PERAE</name>
<comment type="caution">
    <text evidence="1">The sequence shown here is derived from an EMBL/GenBank/DDBJ whole genome shotgun (WGS) entry which is preliminary data.</text>
</comment>
<reference evidence="1 2" key="1">
    <citation type="journal article" date="2022" name="Hortic Res">
        <title>A haplotype resolved chromosomal level avocado genome allows analysis of novel avocado genes.</title>
        <authorList>
            <person name="Nath O."/>
            <person name="Fletcher S.J."/>
            <person name="Hayward A."/>
            <person name="Shaw L.M."/>
            <person name="Masouleh A.K."/>
            <person name="Furtado A."/>
            <person name="Henry R.J."/>
            <person name="Mitter N."/>
        </authorList>
    </citation>
    <scope>NUCLEOTIDE SEQUENCE [LARGE SCALE GENOMIC DNA]</scope>
    <source>
        <strain evidence="2">cv. Hass</strain>
    </source>
</reference>
<accession>A0ACC2MWK5</accession>
<sequence length="370" mass="41295">MTGHVMCLFRRCFPPTRLWNARIIQLSRTWNLENSKRQNLNICQEGGSEQALSKGSILLERSLCARILHNNAHSWDPSFAHQATTNSLITNHQETLGPTLSHQVTLSQSLSQNEPLAIIYHELQPTVTLSQSPSQNEPLANICQELQTSVTPSESPTQNEPLAIIHQGLEPSDLVNWTSAVLHDPAPVPPRHTMVTRSQDGSIKPNPKFTSPDFLYSAELIPHEPKTIKSALKHPGWLSAMQEELSALHANGTWELVPRTPTMNFVGCKWVYKTKLHGDGSLECLKAHLVAKGYTQSDVLREAISQVVGDAKEKDRKLMETNELQIGPKNYNPQKDKCFSGSVKLPHIARPKMKDCMLGDAQHVEEAEKI</sequence>
<evidence type="ECO:0000313" key="2">
    <source>
        <dbReference type="Proteomes" id="UP001234297"/>
    </source>
</evidence>
<keyword evidence="2" id="KW-1185">Reference proteome</keyword>
<protein>
    <submittedName>
        <fullName evidence="1">Uncharacterized protein</fullName>
    </submittedName>
</protein>
<proteinExistence type="predicted"/>
<gene>
    <name evidence="1" type="ORF">MRB53_003210</name>
</gene>
<dbReference type="Proteomes" id="UP001234297">
    <property type="component" value="Chromosome 1"/>
</dbReference>